<reference evidence="2 3" key="1">
    <citation type="submission" date="2017-03" db="EMBL/GenBank/DDBJ databases">
        <authorList>
            <person name="Afonso C.L."/>
            <person name="Miller P.J."/>
            <person name="Scott M.A."/>
            <person name="Spackman E."/>
            <person name="Goraichik I."/>
            <person name="Dimitrov K.M."/>
            <person name="Suarez D.L."/>
            <person name="Swayne D.E."/>
        </authorList>
    </citation>
    <scope>NUCLEOTIDE SEQUENCE [LARGE SCALE GENOMIC DNA]</scope>
    <source>
        <strain evidence="2 3">ATCC 51113</strain>
    </source>
</reference>
<gene>
    <name evidence="2" type="ORF">BZK42_26420</name>
</gene>
<dbReference type="Gene3D" id="1.20.10.10">
    <property type="entry name" value="Heat-stable enterotoxin B"/>
    <property type="match status" value="1"/>
</dbReference>
<sequence length="73" mass="7804">MNRSIVILLMVTSTISLNGYAQPVANAPSNKQELCENYRQIAKETCKKGVLGVRDGTAGACFGAQLMVKIKGC</sequence>
<proteinExistence type="predicted"/>
<comment type="caution">
    <text evidence="2">The sequence shown here is derived from an EMBL/GenBank/DDBJ whole genome shotgun (WGS) entry which is preliminary data.</text>
</comment>
<dbReference type="AlphaFoldDB" id="A0A1V8NRT2"/>
<feature type="chain" id="PRO_5012958013" evidence="1">
    <location>
        <begin position="22"/>
        <end position="73"/>
    </location>
</feature>
<dbReference type="Proteomes" id="UP000192573">
    <property type="component" value="Unassembled WGS sequence"/>
</dbReference>
<dbReference type="InterPro" id="IPR036479">
    <property type="entry name" value="STb_sf"/>
</dbReference>
<dbReference type="EMBL" id="NAEW01000032">
    <property type="protein sequence ID" value="OQM39130.1"/>
    <property type="molecule type" value="Genomic_DNA"/>
</dbReference>
<dbReference type="RefSeq" id="WP_080861026.1">
    <property type="nucleotide sequence ID" value="NZ_NAEW01000032.1"/>
</dbReference>
<dbReference type="InterPro" id="IPR015160">
    <property type="entry name" value="STb_secrete"/>
</dbReference>
<feature type="signal peptide" evidence="1">
    <location>
        <begin position="1"/>
        <end position="21"/>
    </location>
</feature>
<protein>
    <submittedName>
        <fullName evidence="2">Heat-stable enterotoxin II</fullName>
    </submittedName>
</protein>
<keyword evidence="1" id="KW-0732">Signal</keyword>
<evidence type="ECO:0000256" key="1">
    <source>
        <dbReference type="SAM" id="SignalP"/>
    </source>
</evidence>
<evidence type="ECO:0000313" key="2">
    <source>
        <dbReference type="EMBL" id="OQM39130.1"/>
    </source>
</evidence>
<dbReference type="SUPFAM" id="SSF57007">
    <property type="entry name" value="Heat-stable enterotoxin B"/>
    <property type="match status" value="1"/>
</dbReference>
<accession>A0A1V8NRT2</accession>
<evidence type="ECO:0000313" key="3">
    <source>
        <dbReference type="Proteomes" id="UP000192573"/>
    </source>
</evidence>
<dbReference type="Pfam" id="PF09075">
    <property type="entry name" value="STb_secrete"/>
    <property type="match status" value="1"/>
</dbReference>
<name>A0A1V8NRT2_CITBR</name>
<organism evidence="2 3">
    <name type="scientific">Citrobacter braakii</name>
    <dbReference type="NCBI Taxonomy" id="57706"/>
    <lineage>
        <taxon>Bacteria</taxon>
        <taxon>Pseudomonadati</taxon>
        <taxon>Pseudomonadota</taxon>
        <taxon>Gammaproteobacteria</taxon>
        <taxon>Enterobacterales</taxon>
        <taxon>Enterobacteriaceae</taxon>
        <taxon>Citrobacter</taxon>
        <taxon>Citrobacter freundii complex</taxon>
    </lineage>
</organism>